<evidence type="ECO:0000256" key="4">
    <source>
        <dbReference type="ARBA" id="ARBA00022692"/>
    </source>
</evidence>
<reference evidence="10" key="1">
    <citation type="journal article" date="2012" name="Mol. Phylogenet. Evol.">
        <title>Adding resolution to ordinal level relationships of tapeworms (Platyhelminthes: Cestoda) with large fragments of mtDNA.</title>
        <authorList>
            <person name="Waeschenbach A."/>
            <person name="Webster B.L."/>
            <person name="Littlewood D.T."/>
        </authorList>
    </citation>
    <scope>NUCLEOTIDE SEQUENCE</scope>
</reference>
<proteinExistence type="inferred from homology"/>
<dbReference type="PANTHER" id="PTHR11432">
    <property type="entry name" value="NADH DEHYDROGENASE SUBUNIT 1"/>
    <property type="match status" value="1"/>
</dbReference>
<protein>
    <recommendedName>
        <fullName evidence="3 8">NADH-ubiquinone oxidoreductase chain 1</fullName>
        <ecNumber evidence="8">7.1.1.2</ecNumber>
    </recommendedName>
</protein>
<feature type="transmembrane region" description="Helical" evidence="9">
    <location>
        <begin position="132"/>
        <end position="154"/>
    </location>
</feature>
<keyword evidence="8" id="KW-0830">Ubiquinone</keyword>
<evidence type="ECO:0000313" key="10">
    <source>
        <dbReference type="EMBL" id="AEY84592.1"/>
    </source>
</evidence>
<sequence length="287" mass="33020">MWFNKLVLSLLFIAFFILGERKILGYSQLRKGPNKVGLLGLFQSFSDLGKLVTKFGLYKFISRSVYGSLGVNLLILLVIMYLGLLGGFYSHLYVSNFFLIYLCITSLISYCVLLVGWGCYSKYSFLAALRVSFGSISFEACFMCIVLFCGLCYFDYGVGGYGDFSIIEFFYCPLLYFCFVISILCETSRTPFDYAESESDLVSGFNLKYMGIYFTCLFACEYVIIFVFCWWSSLLFFNSISGLSLGFHSLLVMWARATLPRVRYDYFVEFFWQVVLLVFILSVFILF</sequence>
<evidence type="ECO:0000256" key="3">
    <source>
        <dbReference type="ARBA" id="ARBA00021009"/>
    </source>
</evidence>
<keyword evidence="6 9" id="KW-0472">Membrane</keyword>
<evidence type="ECO:0000256" key="7">
    <source>
        <dbReference type="RuleBase" id="RU000471"/>
    </source>
</evidence>
<dbReference type="EC" id="7.1.1.2" evidence="8"/>
<evidence type="ECO:0000256" key="8">
    <source>
        <dbReference type="RuleBase" id="RU000473"/>
    </source>
</evidence>
<dbReference type="GO" id="GO:0008137">
    <property type="term" value="F:NADH dehydrogenase (ubiquinone) activity"/>
    <property type="evidence" value="ECO:0007669"/>
    <property type="project" value="UniProtKB-EC"/>
</dbReference>
<keyword evidence="4 7" id="KW-0812">Transmembrane</keyword>
<name>R4I2B3_9CEST</name>
<dbReference type="GO" id="GO:0009060">
    <property type="term" value="P:aerobic respiration"/>
    <property type="evidence" value="ECO:0007669"/>
    <property type="project" value="TreeGrafter"/>
</dbReference>
<dbReference type="Pfam" id="PF00146">
    <property type="entry name" value="NADHdh"/>
    <property type="match status" value="1"/>
</dbReference>
<evidence type="ECO:0000256" key="2">
    <source>
        <dbReference type="ARBA" id="ARBA00010535"/>
    </source>
</evidence>
<dbReference type="EMBL" id="JQ268545">
    <property type="protein sequence ID" value="AEY84592.1"/>
    <property type="molecule type" value="Genomic_DNA"/>
</dbReference>
<dbReference type="PROSITE" id="PS00668">
    <property type="entry name" value="COMPLEX1_ND1_2"/>
    <property type="match status" value="1"/>
</dbReference>
<comment type="catalytic activity">
    <reaction evidence="8">
        <text>a ubiquinone + NADH + 5 H(+)(in) = a ubiquinol + NAD(+) + 4 H(+)(out)</text>
        <dbReference type="Rhea" id="RHEA:29091"/>
        <dbReference type="Rhea" id="RHEA-COMP:9565"/>
        <dbReference type="Rhea" id="RHEA-COMP:9566"/>
        <dbReference type="ChEBI" id="CHEBI:15378"/>
        <dbReference type="ChEBI" id="CHEBI:16389"/>
        <dbReference type="ChEBI" id="CHEBI:17976"/>
        <dbReference type="ChEBI" id="CHEBI:57540"/>
        <dbReference type="ChEBI" id="CHEBI:57945"/>
        <dbReference type="EC" id="7.1.1.2"/>
    </reaction>
</comment>
<evidence type="ECO:0000256" key="9">
    <source>
        <dbReference type="SAM" id="Phobius"/>
    </source>
</evidence>
<dbReference type="GO" id="GO:0003954">
    <property type="term" value="F:NADH dehydrogenase activity"/>
    <property type="evidence" value="ECO:0007669"/>
    <property type="project" value="TreeGrafter"/>
</dbReference>
<evidence type="ECO:0000256" key="6">
    <source>
        <dbReference type="ARBA" id="ARBA00023136"/>
    </source>
</evidence>
<accession>R4I2B3</accession>
<keyword evidence="5 9" id="KW-1133">Transmembrane helix</keyword>
<feature type="transmembrane region" description="Helical" evidence="9">
    <location>
        <begin position="206"/>
        <end position="228"/>
    </location>
</feature>
<feature type="transmembrane region" description="Helical" evidence="9">
    <location>
        <begin position="69"/>
        <end position="92"/>
    </location>
</feature>
<comment type="similarity">
    <text evidence="2 7">Belongs to the complex I subunit 1 family.</text>
</comment>
<organism evidence="10">
    <name type="scientific">Gigantolina magna</name>
    <dbReference type="NCBI Taxonomy" id="99403"/>
    <lineage>
        <taxon>Eukaryota</taxon>
        <taxon>Metazoa</taxon>
        <taxon>Spiralia</taxon>
        <taxon>Lophotrochozoa</taxon>
        <taxon>Platyhelminthes</taxon>
        <taxon>Cestoda</taxon>
        <taxon>Cestodaria</taxon>
        <taxon>Amphilinidea</taxon>
        <taxon>Amphilinidae</taxon>
        <taxon>Gigantolina</taxon>
    </lineage>
</organism>
<keyword evidence="7" id="KW-0520">NAD</keyword>
<feature type="transmembrane region" description="Helical" evidence="9">
    <location>
        <begin position="98"/>
        <end position="120"/>
    </location>
</feature>
<evidence type="ECO:0000256" key="1">
    <source>
        <dbReference type="ARBA" id="ARBA00004141"/>
    </source>
</evidence>
<comment type="subcellular location">
    <subcellularLocation>
        <location evidence="1">Membrane</location>
        <topology evidence="1">Multi-pass membrane protein</topology>
    </subcellularLocation>
    <subcellularLocation>
        <location evidence="7">Mitochondrion inner membrane</location>
        <topology evidence="7">Multi-pass membrane protein</topology>
    </subcellularLocation>
</comment>
<dbReference type="GO" id="GO:0005743">
    <property type="term" value="C:mitochondrial inner membrane"/>
    <property type="evidence" value="ECO:0007669"/>
    <property type="project" value="UniProtKB-SubCell"/>
</dbReference>
<gene>
    <name evidence="10" type="primary">nad1</name>
</gene>
<feature type="transmembrane region" description="Helical" evidence="9">
    <location>
        <begin position="166"/>
        <end position="185"/>
    </location>
</feature>
<dbReference type="InterPro" id="IPR001694">
    <property type="entry name" value="NADH_UbQ_OxRdtase_su1/FPO"/>
</dbReference>
<evidence type="ECO:0000256" key="5">
    <source>
        <dbReference type="ARBA" id="ARBA00022989"/>
    </source>
</evidence>
<geneLocation type="mitochondrion" evidence="10"/>
<feature type="transmembrane region" description="Helical" evidence="9">
    <location>
        <begin position="266"/>
        <end position="286"/>
    </location>
</feature>
<dbReference type="InterPro" id="IPR018086">
    <property type="entry name" value="NADH_UbQ_OxRdtase_su1_CS"/>
</dbReference>
<dbReference type="PANTHER" id="PTHR11432:SF3">
    <property type="entry name" value="NADH-UBIQUINONE OXIDOREDUCTASE CHAIN 1"/>
    <property type="match status" value="1"/>
</dbReference>
<keyword evidence="8 10" id="KW-0496">Mitochondrion</keyword>
<feature type="transmembrane region" description="Helical" evidence="9">
    <location>
        <begin position="234"/>
        <end position="254"/>
    </location>
</feature>
<dbReference type="AlphaFoldDB" id="R4I2B3"/>